<evidence type="ECO:0000256" key="1">
    <source>
        <dbReference type="ARBA" id="ARBA00005771"/>
    </source>
</evidence>
<sequence>MSTLSVDLSEGVSYEEVKGPLIDKLTASQKEFTNGFIRLHPYNQVFPREFLRFEKRLKNFEIRDQDIWVASFPKCGTTWTQEMVWNIVHKLDFDTAKKVTLDDRVPYFELSSIVGEAVTDEFEDSLKKVKEITVDPRIIKTHLSFDMLPNQIMEKQAKVIYVTRNPRDTAVSYYNHWKVLEGYKGSFEDFMELFLTDVCGYYTPFVGHVLSYWNQIHHSNICFITYEDMKKDLGGVIRKVSKFLESPVSEEDVSALEKHLSFDSMKKNKAVNKADFVERCNKAFGVDSDPQGFMRKGQTGNWRLHFTPELEEKFIDWEQKWLKDSDFKFVYDL</sequence>
<dbReference type="EMBL" id="VCGU01000003">
    <property type="protein sequence ID" value="TRY78563.1"/>
    <property type="molecule type" value="Genomic_DNA"/>
</dbReference>
<comment type="similarity">
    <text evidence="1">Belongs to the sulfotransferase 1 family.</text>
</comment>
<dbReference type="InterPro" id="IPR000863">
    <property type="entry name" value="Sulfotransferase_dom"/>
</dbReference>
<dbReference type="SUPFAM" id="SSF52540">
    <property type="entry name" value="P-loop containing nucleoside triphosphate hydrolases"/>
    <property type="match status" value="1"/>
</dbReference>
<name>A0A553PLK8_TIGCA</name>
<comment type="caution">
    <text evidence="4">The sequence shown here is derived from an EMBL/GenBank/DDBJ whole genome shotgun (WGS) entry which is preliminary data.</text>
</comment>
<evidence type="ECO:0000256" key="2">
    <source>
        <dbReference type="ARBA" id="ARBA00022679"/>
    </source>
</evidence>
<dbReference type="Pfam" id="PF00685">
    <property type="entry name" value="Sulfotransfer_1"/>
    <property type="match status" value="1"/>
</dbReference>
<dbReference type="AlphaFoldDB" id="A0A553PLK8"/>
<evidence type="ECO:0000259" key="3">
    <source>
        <dbReference type="Pfam" id="PF00685"/>
    </source>
</evidence>
<evidence type="ECO:0000313" key="4">
    <source>
        <dbReference type="EMBL" id="TRY78563.1"/>
    </source>
</evidence>
<accession>A0A553PLK8</accession>
<reference evidence="4 5" key="1">
    <citation type="journal article" date="2018" name="Nat. Ecol. Evol.">
        <title>Genomic signatures of mitonuclear coevolution across populations of Tigriopus californicus.</title>
        <authorList>
            <person name="Barreto F.S."/>
            <person name="Watson E.T."/>
            <person name="Lima T.G."/>
            <person name="Willett C.S."/>
            <person name="Edmands S."/>
            <person name="Li W."/>
            <person name="Burton R.S."/>
        </authorList>
    </citation>
    <scope>NUCLEOTIDE SEQUENCE [LARGE SCALE GENOMIC DNA]</scope>
    <source>
        <strain evidence="4 5">San Diego</strain>
    </source>
</reference>
<evidence type="ECO:0000313" key="5">
    <source>
        <dbReference type="Proteomes" id="UP000318571"/>
    </source>
</evidence>
<proteinExistence type="inferred from homology"/>
<dbReference type="Proteomes" id="UP000318571">
    <property type="component" value="Chromosome 11"/>
</dbReference>
<dbReference type="GO" id="GO:0008146">
    <property type="term" value="F:sulfotransferase activity"/>
    <property type="evidence" value="ECO:0007669"/>
    <property type="project" value="InterPro"/>
</dbReference>
<organism evidence="4 5">
    <name type="scientific">Tigriopus californicus</name>
    <name type="common">Marine copepod</name>
    <dbReference type="NCBI Taxonomy" id="6832"/>
    <lineage>
        <taxon>Eukaryota</taxon>
        <taxon>Metazoa</taxon>
        <taxon>Ecdysozoa</taxon>
        <taxon>Arthropoda</taxon>
        <taxon>Crustacea</taxon>
        <taxon>Multicrustacea</taxon>
        <taxon>Hexanauplia</taxon>
        <taxon>Copepoda</taxon>
        <taxon>Harpacticoida</taxon>
        <taxon>Harpacticidae</taxon>
        <taxon>Tigriopus</taxon>
    </lineage>
</organism>
<feature type="domain" description="Sulfotransferase" evidence="3">
    <location>
        <begin position="64"/>
        <end position="325"/>
    </location>
</feature>
<keyword evidence="2" id="KW-0808">Transferase</keyword>
<dbReference type="PANTHER" id="PTHR11783">
    <property type="entry name" value="SULFOTRANSFERASE SULT"/>
    <property type="match status" value="1"/>
</dbReference>
<protein>
    <recommendedName>
        <fullName evidence="3">Sulfotransferase domain-containing protein</fullName>
    </recommendedName>
</protein>
<keyword evidence="5" id="KW-1185">Reference proteome</keyword>
<dbReference type="Gene3D" id="3.40.50.300">
    <property type="entry name" value="P-loop containing nucleotide triphosphate hydrolases"/>
    <property type="match status" value="1"/>
</dbReference>
<dbReference type="InterPro" id="IPR027417">
    <property type="entry name" value="P-loop_NTPase"/>
</dbReference>
<dbReference type="OMA" id="RPDEVMF"/>
<dbReference type="OrthoDB" id="205623at2759"/>
<gene>
    <name evidence="4" type="ORF">TCAL_10911</name>
</gene>